<keyword evidence="7 11" id="KW-0067">ATP-binding</keyword>
<dbReference type="PANTHER" id="PTHR24058">
    <property type="entry name" value="DUAL SPECIFICITY PROTEIN KINASE"/>
    <property type="match status" value="1"/>
</dbReference>
<dbReference type="GO" id="GO:0005737">
    <property type="term" value="C:cytoplasm"/>
    <property type="evidence" value="ECO:0007669"/>
    <property type="project" value="TreeGrafter"/>
</dbReference>
<evidence type="ECO:0000256" key="5">
    <source>
        <dbReference type="ARBA" id="ARBA00022741"/>
    </source>
</evidence>
<dbReference type="EC" id="2.7.12.1" evidence="2"/>
<dbReference type="PROSITE" id="PS00107">
    <property type="entry name" value="PROTEIN_KINASE_ATP"/>
    <property type="match status" value="1"/>
</dbReference>
<dbReference type="InterPro" id="IPR011009">
    <property type="entry name" value="Kinase-like_dom_sf"/>
</dbReference>
<dbReference type="FunFam" id="1.10.510.10:FF:000624">
    <property type="entry name" value="Mitogen-activated protein kinase"/>
    <property type="match status" value="1"/>
</dbReference>
<feature type="binding site" evidence="11">
    <location>
        <position position="217"/>
    </location>
    <ligand>
        <name>ATP</name>
        <dbReference type="ChEBI" id="CHEBI:30616"/>
    </ligand>
</feature>
<dbReference type="AlphaFoldDB" id="A0AAU9IN11"/>
<evidence type="ECO:0000256" key="2">
    <source>
        <dbReference type="ARBA" id="ARBA00013203"/>
    </source>
</evidence>
<gene>
    <name evidence="14" type="ORF">BSTOLATCC_MIC12663</name>
</gene>
<keyword evidence="5 11" id="KW-0547">Nucleotide-binding</keyword>
<feature type="compositionally biased region" description="Basic residues" evidence="12">
    <location>
        <begin position="1"/>
        <end position="15"/>
    </location>
</feature>
<reference evidence="14" key="1">
    <citation type="submission" date="2021-09" db="EMBL/GenBank/DDBJ databases">
        <authorList>
            <consortium name="AG Swart"/>
            <person name="Singh M."/>
            <person name="Singh A."/>
            <person name="Seah K."/>
            <person name="Emmerich C."/>
        </authorList>
    </citation>
    <scope>NUCLEOTIDE SEQUENCE</scope>
    <source>
        <strain evidence="14">ATCC30299</strain>
    </source>
</reference>
<evidence type="ECO:0000256" key="9">
    <source>
        <dbReference type="ARBA" id="ARBA00049308"/>
    </source>
</evidence>
<dbReference type="InterPro" id="IPR008271">
    <property type="entry name" value="Ser/Thr_kinase_AS"/>
</dbReference>
<protein>
    <recommendedName>
        <fullName evidence="2">dual-specificity kinase</fullName>
        <ecNumber evidence="2">2.7.12.1</ecNumber>
    </recommendedName>
</protein>
<evidence type="ECO:0000313" key="14">
    <source>
        <dbReference type="EMBL" id="CAG9314878.1"/>
    </source>
</evidence>
<dbReference type="GO" id="GO:0005856">
    <property type="term" value="C:cytoskeleton"/>
    <property type="evidence" value="ECO:0007669"/>
    <property type="project" value="TreeGrafter"/>
</dbReference>
<dbReference type="CDD" id="cd14210">
    <property type="entry name" value="PKc_DYRK"/>
    <property type="match status" value="1"/>
</dbReference>
<dbReference type="PROSITE" id="PS50011">
    <property type="entry name" value="PROTEIN_KINASE_DOM"/>
    <property type="match status" value="1"/>
</dbReference>
<dbReference type="Pfam" id="PF00069">
    <property type="entry name" value="Pkinase"/>
    <property type="match status" value="1"/>
</dbReference>
<dbReference type="Proteomes" id="UP001162131">
    <property type="component" value="Unassembled WGS sequence"/>
</dbReference>
<evidence type="ECO:0000256" key="11">
    <source>
        <dbReference type="PROSITE-ProRule" id="PRU10141"/>
    </source>
</evidence>
<feature type="region of interest" description="Disordered" evidence="12">
    <location>
        <begin position="90"/>
        <end position="115"/>
    </location>
</feature>
<dbReference type="InterPro" id="IPR017441">
    <property type="entry name" value="Protein_kinase_ATP_BS"/>
</dbReference>
<proteinExistence type="inferred from homology"/>
<evidence type="ECO:0000259" key="13">
    <source>
        <dbReference type="PROSITE" id="PS50011"/>
    </source>
</evidence>
<evidence type="ECO:0000256" key="4">
    <source>
        <dbReference type="ARBA" id="ARBA00022679"/>
    </source>
</evidence>
<dbReference type="Gene3D" id="3.30.200.20">
    <property type="entry name" value="Phosphorylase Kinase, domain 1"/>
    <property type="match status" value="1"/>
</dbReference>
<dbReference type="Gene3D" id="1.10.510.10">
    <property type="entry name" value="Transferase(Phosphotransferase) domain 1"/>
    <property type="match status" value="1"/>
</dbReference>
<organism evidence="14 15">
    <name type="scientific">Blepharisma stoltei</name>
    <dbReference type="NCBI Taxonomy" id="1481888"/>
    <lineage>
        <taxon>Eukaryota</taxon>
        <taxon>Sar</taxon>
        <taxon>Alveolata</taxon>
        <taxon>Ciliophora</taxon>
        <taxon>Postciliodesmatophora</taxon>
        <taxon>Heterotrichea</taxon>
        <taxon>Heterotrichida</taxon>
        <taxon>Blepharismidae</taxon>
        <taxon>Blepharisma</taxon>
    </lineage>
</organism>
<feature type="region of interest" description="Disordered" evidence="12">
    <location>
        <begin position="1"/>
        <end position="43"/>
    </location>
</feature>
<dbReference type="InterPro" id="IPR042521">
    <property type="entry name" value="DYRK"/>
</dbReference>
<dbReference type="GO" id="GO:0004712">
    <property type="term" value="F:protein serine/threonine/tyrosine kinase activity"/>
    <property type="evidence" value="ECO:0007669"/>
    <property type="project" value="UniProtKB-EC"/>
</dbReference>
<evidence type="ECO:0000313" key="15">
    <source>
        <dbReference type="Proteomes" id="UP001162131"/>
    </source>
</evidence>
<dbReference type="Gene3D" id="3.30.10.30">
    <property type="entry name" value="DYRK"/>
    <property type="match status" value="1"/>
</dbReference>
<feature type="domain" description="Protein kinase" evidence="13">
    <location>
        <begin position="188"/>
        <end position="484"/>
    </location>
</feature>
<comment type="catalytic activity">
    <reaction evidence="8">
        <text>L-seryl-[protein] + ATP = O-phospho-L-seryl-[protein] + ADP + H(+)</text>
        <dbReference type="Rhea" id="RHEA:17989"/>
        <dbReference type="Rhea" id="RHEA-COMP:9863"/>
        <dbReference type="Rhea" id="RHEA-COMP:11604"/>
        <dbReference type="ChEBI" id="CHEBI:15378"/>
        <dbReference type="ChEBI" id="CHEBI:29999"/>
        <dbReference type="ChEBI" id="CHEBI:30616"/>
        <dbReference type="ChEBI" id="CHEBI:83421"/>
        <dbReference type="ChEBI" id="CHEBI:456216"/>
        <dbReference type="EC" id="2.7.12.1"/>
    </reaction>
</comment>
<dbReference type="PROSITE" id="PS00108">
    <property type="entry name" value="PROTEIN_KINASE_ST"/>
    <property type="match status" value="1"/>
</dbReference>
<comment type="catalytic activity">
    <reaction evidence="10">
        <text>L-tyrosyl-[protein] + ATP = O-phospho-L-tyrosyl-[protein] + ADP + H(+)</text>
        <dbReference type="Rhea" id="RHEA:10596"/>
        <dbReference type="Rhea" id="RHEA-COMP:10136"/>
        <dbReference type="Rhea" id="RHEA-COMP:20101"/>
        <dbReference type="ChEBI" id="CHEBI:15378"/>
        <dbReference type="ChEBI" id="CHEBI:30616"/>
        <dbReference type="ChEBI" id="CHEBI:46858"/>
        <dbReference type="ChEBI" id="CHEBI:61978"/>
        <dbReference type="ChEBI" id="CHEBI:456216"/>
        <dbReference type="EC" id="2.7.12.1"/>
    </reaction>
</comment>
<comment type="similarity">
    <text evidence="1">Belongs to the protein kinase superfamily. CMGC Ser/Thr protein kinase family. MNB/DYRK subfamily.</text>
</comment>
<keyword evidence="3" id="KW-0723">Serine/threonine-protein kinase</keyword>
<sequence>MQKKSARNITPKRNRTIINSPRNGSLPRSYRNSQILPKNPINDKSSSAALAKISPYASPRGRKSIIRNKFCSPLIAALNTSDMKLKTSINGNISSRECTQETRKSSEPPTPQQEFESLQLPITPGTALSKFQKYLTPYEQAEILSYKKIYFLGLGAKKISNINLKNYGYDDERGDYNLIIGDHIDYRYEIISIIGKGSFGQVCKCFDRKKHSLIAMKIIRNKKKFLYQAGIEIKVLSIISSTDKQDSANLVHMYDNFTFRKHICLTFELLSINLYELIKNNNFKGLPLNLVRRIAIQLLYSLQFLKKKNIIHCDLKPENILLKHLNKSGIKIIDFGSACLEDECVYTYIQSRFYRAPEIILGIPYTTAIDIWSFGCILVELANAYPLFPAENEADLMTRIMEIKGLPPDNLIEKSTRANLFFSEELIPLSLPSPKGRNRIPGSKLLTDFFPCGDKLLLDLIERCLEWDPAKRITPEQALNHAWILDISLKAEVKTSYIKHSRRLSLQKPNLPSLNHSLRL</sequence>
<comment type="caution">
    <text evidence="14">The sequence shown here is derived from an EMBL/GenBank/DDBJ whole genome shotgun (WGS) entry which is preliminary data.</text>
</comment>
<dbReference type="InterPro" id="IPR050494">
    <property type="entry name" value="Ser_Thr_dual-spec_kinase"/>
</dbReference>
<keyword evidence="15" id="KW-1185">Reference proteome</keyword>
<evidence type="ECO:0000256" key="1">
    <source>
        <dbReference type="ARBA" id="ARBA00008867"/>
    </source>
</evidence>
<evidence type="ECO:0000256" key="7">
    <source>
        <dbReference type="ARBA" id="ARBA00022840"/>
    </source>
</evidence>
<comment type="catalytic activity">
    <reaction evidence="9">
        <text>L-threonyl-[protein] + ATP = O-phospho-L-threonyl-[protein] + ADP + H(+)</text>
        <dbReference type="Rhea" id="RHEA:46608"/>
        <dbReference type="Rhea" id="RHEA-COMP:11060"/>
        <dbReference type="Rhea" id="RHEA-COMP:11605"/>
        <dbReference type="ChEBI" id="CHEBI:15378"/>
        <dbReference type="ChEBI" id="CHEBI:30013"/>
        <dbReference type="ChEBI" id="CHEBI:30616"/>
        <dbReference type="ChEBI" id="CHEBI:61977"/>
        <dbReference type="ChEBI" id="CHEBI:456216"/>
        <dbReference type="EC" id="2.7.12.1"/>
    </reaction>
</comment>
<dbReference type="SMART" id="SM00220">
    <property type="entry name" value="S_TKc"/>
    <property type="match status" value="1"/>
</dbReference>
<dbReference type="GO" id="GO:0005524">
    <property type="term" value="F:ATP binding"/>
    <property type="evidence" value="ECO:0007669"/>
    <property type="project" value="UniProtKB-UniRule"/>
</dbReference>
<evidence type="ECO:0000256" key="12">
    <source>
        <dbReference type="SAM" id="MobiDB-lite"/>
    </source>
</evidence>
<dbReference type="EMBL" id="CAJZBQ010000013">
    <property type="protein sequence ID" value="CAG9314878.1"/>
    <property type="molecule type" value="Genomic_DNA"/>
</dbReference>
<dbReference type="PANTHER" id="PTHR24058:SF22">
    <property type="entry name" value="DUAL SPECIFICITY TYROSINE-PHOSPHORYLATION-REGULATED KINASE 4"/>
    <property type="match status" value="1"/>
</dbReference>
<evidence type="ECO:0000256" key="6">
    <source>
        <dbReference type="ARBA" id="ARBA00022777"/>
    </source>
</evidence>
<dbReference type="SUPFAM" id="SSF56112">
    <property type="entry name" value="Protein kinase-like (PK-like)"/>
    <property type="match status" value="1"/>
</dbReference>
<dbReference type="GO" id="GO:0004674">
    <property type="term" value="F:protein serine/threonine kinase activity"/>
    <property type="evidence" value="ECO:0007669"/>
    <property type="project" value="UniProtKB-KW"/>
</dbReference>
<evidence type="ECO:0000256" key="10">
    <source>
        <dbReference type="ARBA" id="ARBA00051680"/>
    </source>
</evidence>
<accession>A0AAU9IN11</accession>
<keyword evidence="6" id="KW-0418">Kinase</keyword>
<evidence type="ECO:0000256" key="8">
    <source>
        <dbReference type="ARBA" id="ARBA00049003"/>
    </source>
</evidence>
<keyword evidence="4" id="KW-0808">Transferase</keyword>
<dbReference type="InterPro" id="IPR000719">
    <property type="entry name" value="Prot_kinase_dom"/>
</dbReference>
<name>A0AAU9IN11_9CILI</name>
<feature type="compositionally biased region" description="Polar residues" evidence="12">
    <location>
        <begin position="30"/>
        <end position="43"/>
    </location>
</feature>
<evidence type="ECO:0000256" key="3">
    <source>
        <dbReference type="ARBA" id="ARBA00022527"/>
    </source>
</evidence>